<dbReference type="Gene3D" id="3.40.640.10">
    <property type="entry name" value="Type I PLP-dependent aspartate aminotransferase-like (Major domain)"/>
    <property type="match status" value="2"/>
</dbReference>
<accession>A0ABP3PJN5</accession>
<keyword evidence="3" id="KW-0808">Transferase</keyword>
<dbReference type="SUPFAM" id="SSF53383">
    <property type="entry name" value="PLP-dependent transferases"/>
    <property type="match status" value="1"/>
</dbReference>
<dbReference type="InterPro" id="IPR005814">
    <property type="entry name" value="Aminotrans_3"/>
</dbReference>
<dbReference type="PANTHER" id="PTHR11986">
    <property type="entry name" value="AMINOTRANSFERASE CLASS III"/>
    <property type="match status" value="1"/>
</dbReference>
<dbReference type="EMBL" id="BAAADD010000003">
    <property type="protein sequence ID" value="GAA0564835.1"/>
    <property type="molecule type" value="Genomic_DNA"/>
</dbReference>
<dbReference type="InterPro" id="IPR050103">
    <property type="entry name" value="Class-III_PLP-dep_AT"/>
</dbReference>
<dbReference type="Gene3D" id="3.90.1150.10">
    <property type="entry name" value="Aspartate Aminotransferase, domain 1"/>
    <property type="match status" value="2"/>
</dbReference>
<dbReference type="PANTHER" id="PTHR11986:SF79">
    <property type="entry name" value="ACETYLORNITHINE AMINOTRANSFERASE, MITOCHONDRIAL"/>
    <property type="match status" value="1"/>
</dbReference>
<comment type="cofactor">
    <cofactor evidence="1">
        <name>pyridoxal 5'-phosphate</name>
        <dbReference type="ChEBI" id="CHEBI:597326"/>
    </cofactor>
</comment>
<evidence type="ECO:0000313" key="6">
    <source>
        <dbReference type="EMBL" id="GAA0564835.1"/>
    </source>
</evidence>
<keyword evidence="4 5" id="KW-0663">Pyridoxal phosphate</keyword>
<dbReference type="InterPro" id="IPR015422">
    <property type="entry name" value="PyrdxlP-dep_Trfase_small"/>
</dbReference>
<evidence type="ECO:0000256" key="1">
    <source>
        <dbReference type="ARBA" id="ARBA00001933"/>
    </source>
</evidence>
<gene>
    <name evidence="6" type="primary">bioA</name>
    <name evidence="6" type="ORF">GCM10008942_11500</name>
</gene>
<comment type="caution">
    <text evidence="6">The sequence shown here is derived from an EMBL/GenBank/DDBJ whole genome shotgun (WGS) entry which is preliminary data.</text>
</comment>
<reference evidence="7" key="1">
    <citation type="journal article" date="2019" name="Int. J. Syst. Evol. Microbiol.">
        <title>The Global Catalogue of Microorganisms (GCM) 10K type strain sequencing project: providing services to taxonomists for standard genome sequencing and annotation.</title>
        <authorList>
            <consortium name="The Broad Institute Genomics Platform"/>
            <consortium name="The Broad Institute Genome Sequencing Center for Infectious Disease"/>
            <person name="Wu L."/>
            <person name="Ma J."/>
        </authorList>
    </citation>
    <scope>NUCLEOTIDE SEQUENCE [LARGE SCALE GENOMIC DNA]</scope>
    <source>
        <strain evidence="7">JCM 15089</strain>
    </source>
</reference>
<keyword evidence="7" id="KW-1185">Reference proteome</keyword>
<evidence type="ECO:0000313" key="7">
    <source>
        <dbReference type="Proteomes" id="UP001499951"/>
    </source>
</evidence>
<keyword evidence="2" id="KW-0032">Aminotransferase</keyword>
<dbReference type="Pfam" id="PF00202">
    <property type="entry name" value="Aminotran_3"/>
    <property type="match status" value="1"/>
</dbReference>
<dbReference type="RefSeq" id="WP_166933684.1">
    <property type="nucleotide sequence ID" value="NZ_BAAADD010000003.1"/>
</dbReference>
<dbReference type="Proteomes" id="UP001499951">
    <property type="component" value="Unassembled WGS sequence"/>
</dbReference>
<dbReference type="InterPro" id="IPR015421">
    <property type="entry name" value="PyrdxlP-dep_Trfase_major"/>
</dbReference>
<name>A0ABP3PJN5_9PROT</name>
<sequence>MSSDFPSDPVLTVTKARGSVITLEDGRTLIDGATRNAILGLSPTLIQLGIESQAARLPHSFDDVLVAAPATKLLGRLNTLLPNKRASLAPNGRLAFDTALAMAKKAHPGEIAAFEGGAFAGDGAPLPLPLPRDDESATDLIAALQSRAAKLAAVVIEPLVQLTPGVPFHSEETLARVREITFKCGVPLIADERFSGFGRLGVMYAHQAAAIDPDMVVLGEMLTGGTLSLGAVLASNQFALDTGWGSIDTLTAAAANSFLDLWARENRLLAANEIGKKLATELGKCLKLPTVKDIRVRGACGVIELSTAPDAAALKRQLRMDGALVAVSGTAVMLTPALTIVTKELHTLAGAVFKVLKTLQ</sequence>
<protein>
    <submittedName>
        <fullName evidence="6">Adenosylmethionine--8-amino-7-oxononanoate transaminase</fullName>
    </submittedName>
</protein>
<evidence type="ECO:0000256" key="3">
    <source>
        <dbReference type="ARBA" id="ARBA00022679"/>
    </source>
</evidence>
<evidence type="ECO:0000256" key="5">
    <source>
        <dbReference type="RuleBase" id="RU003560"/>
    </source>
</evidence>
<dbReference type="InterPro" id="IPR015424">
    <property type="entry name" value="PyrdxlP-dep_Trfase"/>
</dbReference>
<evidence type="ECO:0000256" key="4">
    <source>
        <dbReference type="ARBA" id="ARBA00022898"/>
    </source>
</evidence>
<proteinExistence type="inferred from homology"/>
<organism evidence="6 7">
    <name type="scientific">Rhizomicrobium electricum</name>
    <dbReference type="NCBI Taxonomy" id="480070"/>
    <lineage>
        <taxon>Bacteria</taxon>
        <taxon>Pseudomonadati</taxon>
        <taxon>Pseudomonadota</taxon>
        <taxon>Alphaproteobacteria</taxon>
        <taxon>Micropepsales</taxon>
        <taxon>Micropepsaceae</taxon>
        <taxon>Rhizomicrobium</taxon>
    </lineage>
</organism>
<comment type="similarity">
    <text evidence="5">Belongs to the class-III pyridoxal-phosphate-dependent aminotransferase family.</text>
</comment>
<evidence type="ECO:0000256" key="2">
    <source>
        <dbReference type="ARBA" id="ARBA00022576"/>
    </source>
</evidence>